<dbReference type="OrthoDB" id="299584at2"/>
<proteinExistence type="predicted"/>
<dbReference type="Proteomes" id="UP000317909">
    <property type="component" value="Chromosome"/>
</dbReference>
<accession>A0A517TX45</accession>
<gene>
    <name evidence="1" type="ORF">I41_21330</name>
</gene>
<sequence length="72" mass="7992">MWKVELDFSGWNVPPQSHPSLPGQKQLFSHLEISATHDAVAHNASGRELFVTGRDLPGAQETAQAILWDIEK</sequence>
<keyword evidence="2" id="KW-1185">Reference proteome</keyword>
<protein>
    <submittedName>
        <fullName evidence="1">Uncharacterized protein</fullName>
    </submittedName>
</protein>
<dbReference type="KEGG" id="llh:I41_21330"/>
<evidence type="ECO:0000313" key="2">
    <source>
        <dbReference type="Proteomes" id="UP000317909"/>
    </source>
</evidence>
<dbReference type="RefSeq" id="WP_145432461.1">
    <property type="nucleotide sequence ID" value="NZ_CP036339.1"/>
</dbReference>
<evidence type="ECO:0000313" key="1">
    <source>
        <dbReference type="EMBL" id="QDT72946.1"/>
    </source>
</evidence>
<name>A0A517TX45_9BACT</name>
<dbReference type="EMBL" id="CP036339">
    <property type="protein sequence ID" value="QDT72946.1"/>
    <property type="molecule type" value="Genomic_DNA"/>
</dbReference>
<organism evidence="1 2">
    <name type="scientific">Lacipirellula limnantheis</name>
    <dbReference type="NCBI Taxonomy" id="2528024"/>
    <lineage>
        <taxon>Bacteria</taxon>
        <taxon>Pseudomonadati</taxon>
        <taxon>Planctomycetota</taxon>
        <taxon>Planctomycetia</taxon>
        <taxon>Pirellulales</taxon>
        <taxon>Lacipirellulaceae</taxon>
        <taxon>Lacipirellula</taxon>
    </lineage>
</organism>
<dbReference type="AlphaFoldDB" id="A0A517TX45"/>
<reference evidence="1 2" key="1">
    <citation type="submission" date="2019-02" db="EMBL/GenBank/DDBJ databases">
        <title>Deep-cultivation of Planctomycetes and their phenomic and genomic characterization uncovers novel biology.</title>
        <authorList>
            <person name="Wiegand S."/>
            <person name="Jogler M."/>
            <person name="Boedeker C."/>
            <person name="Pinto D."/>
            <person name="Vollmers J."/>
            <person name="Rivas-Marin E."/>
            <person name="Kohn T."/>
            <person name="Peeters S.H."/>
            <person name="Heuer A."/>
            <person name="Rast P."/>
            <person name="Oberbeckmann S."/>
            <person name="Bunk B."/>
            <person name="Jeske O."/>
            <person name="Meyerdierks A."/>
            <person name="Storesund J.E."/>
            <person name="Kallscheuer N."/>
            <person name="Luecker S."/>
            <person name="Lage O.M."/>
            <person name="Pohl T."/>
            <person name="Merkel B.J."/>
            <person name="Hornburger P."/>
            <person name="Mueller R.-W."/>
            <person name="Bruemmer F."/>
            <person name="Labrenz M."/>
            <person name="Spormann A.M."/>
            <person name="Op den Camp H."/>
            <person name="Overmann J."/>
            <person name="Amann R."/>
            <person name="Jetten M.S.M."/>
            <person name="Mascher T."/>
            <person name="Medema M.H."/>
            <person name="Devos D.P."/>
            <person name="Kaster A.-K."/>
            <person name="Ovreas L."/>
            <person name="Rohde M."/>
            <person name="Galperin M.Y."/>
            <person name="Jogler C."/>
        </authorList>
    </citation>
    <scope>NUCLEOTIDE SEQUENCE [LARGE SCALE GENOMIC DNA]</scope>
    <source>
        <strain evidence="1 2">I41</strain>
    </source>
</reference>